<evidence type="ECO:0000313" key="3">
    <source>
        <dbReference type="Proteomes" id="UP001064489"/>
    </source>
</evidence>
<comment type="caution">
    <text evidence="2">The sequence shown here is derived from an EMBL/GenBank/DDBJ whole genome shotgun (WGS) entry which is preliminary data.</text>
</comment>
<organism evidence="2 3">
    <name type="scientific">Acer negundo</name>
    <name type="common">Box elder</name>
    <dbReference type="NCBI Taxonomy" id="4023"/>
    <lineage>
        <taxon>Eukaryota</taxon>
        <taxon>Viridiplantae</taxon>
        <taxon>Streptophyta</taxon>
        <taxon>Embryophyta</taxon>
        <taxon>Tracheophyta</taxon>
        <taxon>Spermatophyta</taxon>
        <taxon>Magnoliopsida</taxon>
        <taxon>eudicotyledons</taxon>
        <taxon>Gunneridae</taxon>
        <taxon>Pentapetalae</taxon>
        <taxon>rosids</taxon>
        <taxon>malvids</taxon>
        <taxon>Sapindales</taxon>
        <taxon>Sapindaceae</taxon>
        <taxon>Hippocastanoideae</taxon>
        <taxon>Acereae</taxon>
        <taxon>Acer</taxon>
    </lineage>
</organism>
<gene>
    <name evidence="2" type="ORF">LWI28_021493</name>
</gene>
<reference evidence="2" key="1">
    <citation type="journal article" date="2022" name="Plant J.">
        <title>Strategies of tolerance reflected in two North American maple genomes.</title>
        <authorList>
            <person name="McEvoy S.L."/>
            <person name="Sezen U.U."/>
            <person name="Trouern-Trend A."/>
            <person name="McMahon S.M."/>
            <person name="Schaberg P.G."/>
            <person name="Yang J."/>
            <person name="Wegrzyn J.L."/>
            <person name="Swenson N.G."/>
        </authorList>
    </citation>
    <scope>NUCLEOTIDE SEQUENCE</scope>
    <source>
        <strain evidence="2">91603</strain>
    </source>
</reference>
<accession>A0AAD5NM52</accession>
<feature type="compositionally biased region" description="Basic and acidic residues" evidence="1">
    <location>
        <begin position="66"/>
        <end position="75"/>
    </location>
</feature>
<reference evidence="2" key="2">
    <citation type="submission" date="2023-02" db="EMBL/GenBank/DDBJ databases">
        <authorList>
            <person name="Swenson N.G."/>
            <person name="Wegrzyn J.L."/>
            <person name="Mcevoy S.L."/>
        </authorList>
    </citation>
    <scope>NUCLEOTIDE SEQUENCE</scope>
    <source>
        <strain evidence="2">91603</strain>
        <tissue evidence="2">Leaf</tissue>
    </source>
</reference>
<evidence type="ECO:0000313" key="2">
    <source>
        <dbReference type="EMBL" id="KAI9165842.1"/>
    </source>
</evidence>
<evidence type="ECO:0000256" key="1">
    <source>
        <dbReference type="SAM" id="MobiDB-lite"/>
    </source>
</evidence>
<dbReference type="Proteomes" id="UP001064489">
    <property type="component" value="Chromosome 10"/>
</dbReference>
<dbReference type="EMBL" id="JAJSOW010000105">
    <property type="protein sequence ID" value="KAI9165842.1"/>
    <property type="molecule type" value="Genomic_DNA"/>
</dbReference>
<feature type="region of interest" description="Disordered" evidence="1">
    <location>
        <begin position="59"/>
        <end position="79"/>
    </location>
</feature>
<sequence length="122" mass="13388">MVGKLKRWARDGVKTDFDVQDGSSLGKHSLEKQALLVLVSDLQKRYKLLPEKLVELRGCSDGSSGAKDKTNAKQVEDEDEDLAVQPLNVDQEVIADEPKVDVGGEAQIEVDEALIIAEIEDN</sequence>
<keyword evidence="3" id="KW-1185">Reference proteome</keyword>
<name>A0AAD5NM52_ACENE</name>
<dbReference type="AlphaFoldDB" id="A0AAD5NM52"/>
<protein>
    <submittedName>
        <fullName evidence="2">Uncharacterized protein</fullName>
    </submittedName>
</protein>
<proteinExistence type="predicted"/>